<evidence type="ECO:0000256" key="5">
    <source>
        <dbReference type="ARBA" id="ARBA00022989"/>
    </source>
</evidence>
<accession>A0ABP9SFS3</accession>
<feature type="transmembrane region" description="Helical" evidence="8">
    <location>
        <begin position="127"/>
        <end position="144"/>
    </location>
</feature>
<keyword evidence="3" id="KW-0808">Transferase</keyword>
<dbReference type="Pfam" id="PF02366">
    <property type="entry name" value="PMT"/>
    <property type="match status" value="1"/>
</dbReference>
<evidence type="ECO:0000256" key="4">
    <source>
        <dbReference type="ARBA" id="ARBA00022692"/>
    </source>
</evidence>
<evidence type="ECO:0000256" key="2">
    <source>
        <dbReference type="ARBA" id="ARBA00022676"/>
    </source>
</evidence>
<sequence>MQLAIESDSRLSSGVRDPGRLKAGLSRVAGLVRRHWVLSALLVLGLALRVVTMIAYQPAILYIDSVASYLLPLPKLSVTGQDPIGYDILLLKPLLAVGNLATVAAFQHLLGLGIAITGYVLLLHKGAWRWVAALAVAPVLLDAYQLQIEHMIMSDPLFEALLMAALTVLVWPRRPDWRHALIAGLLLGISVPVRQAGEPLFIPAVLYVLLAGIVVVCFALPVAGYATLYHHSTGKFGLSRIGGDTLYGRVATFADCTGLSLPADERILCPTMPPDERPGADYWAHDPRSLFFVMEKQVGTNAEANRLADDFSKRIIKHQPLDFAKAVGADAVKVFQWNRLHQDPADPPVDRWQFQVGMPLFLPLVSNSEISMLDHKYGDGNPVTVTPLTKFLRAYQLHGGSTPGPVVALAILLALAPLVRWRRSGPARLPALLFLLSGAAVLLFGDVVLFSWRYQLPGYVLIPVAGVLGLTAAFGRGTSAVSSNPGSSSRDSSGPGSSGPGSSGPDEQAPADGAATPAVDRE</sequence>
<keyword evidence="4 8" id="KW-0812">Transmembrane</keyword>
<feature type="region of interest" description="Disordered" evidence="7">
    <location>
        <begin position="479"/>
        <end position="522"/>
    </location>
</feature>
<evidence type="ECO:0000259" key="9">
    <source>
        <dbReference type="Pfam" id="PF02366"/>
    </source>
</evidence>
<protein>
    <recommendedName>
        <fullName evidence="9">ArnT-like N-terminal domain-containing protein</fullName>
    </recommendedName>
</protein>
<dbReference type="EMBL" id="BAABJQ010000022">
    <property type="protein sequence ID" value="GAA5194939.1"/>
    <property type="molecule type" value="Genomic_DNA"/>
</dbReference>
<name>A0ABP9SFS3_9ACTN</name>
<feature type="compositionally biased region" description="Low complexity" evidence="7">
    <location>
        <begin position="482"/>
        <end position="495"/>
    </location>
</feature>
<evidence type="ECO:0000256" key="7">
    <source>
        <dbReference type="SAM" id="MobiDB-lite"/>
    </source>
</evidence>
<evidence type="ECO:0000313" key="11">
    <source>
        <dbReference type="Proteomes" id="UP001501570"/>
    </source>
</evidence>
<evidence type="ECO:0000256" key="8">
    <source>
        <dbReference type="SAM" id="Phobius"/>
    </source>
</evidence>
<keyword evidence="5 8" id="KW-1133">Transmembrane helix</keyword>
<dbReference type="RefSeq" id="WP_345635342.1">
    <property type="nucleotide sequence ID" value="NZ_BAABJQ010000022.1"/>
</dbReference>
<feature type="transmembrane region" description="Helical" evidence="8">
    <location>
        <begin position="94"/>
        <end position="121"/>
    </location>
</feature>
<dbReference type="Proteomes" id="UP001501570">
    <property type="component" value="Unassembled WGS sequence"/>
</dbReference>
<proteinExistence type="predicted"/>
<evidence type="ECO:0000256" key="1">
    <source>
        <dbReference type="ARBA" id="ARBA00004127"/>
    </source>
</evidence>
<reference evidence="11" key="1">
    <citation type="journal article" date="2019" name="Int. J. Syst. Evol. Microbiol.">
        <title>The Global Catalogue of Microorganisms (GCM) 10K type strain sequencing project: providing services to taxonomists for standard genome sequencing and annotation.</title>
        <authorList>
            <consortium name="The Broad Institute Genomics Platform"/>
            <consortium name="The Broad Institute Genome Sequencing Center for Infectious Disease"/>
            <person name="Wu L."/>
            <person name="Ma J."/>
        </authorList>
    </citation>
    <scope>NUCLEOTIDE SEQUENCE [LARGE SCALE GENOMIC DNA]</scope>
    <source>
        <strain evidence="11">JCM 18304</strain>
    </source>
</reference>
<evidence type="ECO:0000256" key="3">
    <source>
        <dbReference type="ARBA" id="ARBA00022679"/>
    </source>
</evidence>
<keyword evidence="2" id="KW-0328">Glycosyltransferase</keyword>
<keyword evidence="6 8" id="KW-0472">Membrane</keyword>
<evidence type="ECO:0000256" key="6">
    <source>
        <dbReference type="ARBA" id="ARBA00023136"/>
    </source>
</evidence>
<evidence type="ECO:0000313" key="10">
    <source>
        <dbReference type="EMBL" id="GAA5194939.1"/>
    </source>
</evidence>
<comment type="caution">
    <text evidence="10">The sequence shown here is derived from an EMBL/GenBank/DDBJ whole genome shotgun (WGS) entry which is preliminary data.</text>
</comment>
<organism evidence="10 11">
    <name type="scientific">Rugosimonospora acidiphila</name>
    <dbReference type="NCBI Taxonomy" id="556531"/>
    <lineage>
        <taxon>Bacteria</taxon>
        <taxon>Bacillati</taxon>
        <taxon>Actinomycetota</taxon>
        <taxon>Actinomycetes</taxon>
        <taxon>Micromonosporales</taxon>
        <taxon>Micromonosporaceae</taxon>
        <taxon>Rugosimonospora</taxon>
    </lineage>
</organism>
<comment type="subcellular location">
    <subcellularLocation>
        <location evidence="1">Endomembrane system</location>
        <topology evidence="1">Multi-pass membrane protein</topology>
    </subcellularLocation>
</comment>
<feature type="transmembrane region" description="Helical" evidence="8">
    <location>
        <begin position="205"/>
        <end position="228"/>
    </location>
</feature>
<feature type="transmembrane region" description="Helical" evidence="8">
    <location>
        <begin position="36"/>
        <end position="56"/>
    </location>
</feature>
<feature type="transmembrane region" description="Helical" evidence="8">
    <location>
        <begin position="431"/>
        <end position="452"/>
    </location>
</feature>
<feature type="transmembrane region" description="Helical" evidence="8">
    <location>
        <begin position="458"/>
        <end position="475"/>
    </location>
</feature>
<gene>
    <name evidence="10" type="ORF">GCM10023322_60520</name>
</gene>
<feature type="transmembrane region" description="Helical" evidence="8">
    <location>
        <begin position="402"/>
        <end position="419"/>
    </location>
</feature>
<keyword evidence="11" id="KW-1185">Reference proteome</keyword>
<feature type="domain" description="ArnT-like N-terminal" evidence="9">
    <location>
        <begin position="98"/>
        <end position="194"/>
    </location>
</feature>
<dbReference type="InterPro" id="IPR003342">
    <property type="entry name" value="ArnT-like_N"/>
</dbReference>